<dbReference type="EMBL" id="CAXKWB010150535">
    <property type="protein sequence ID" value="CAL4248096.1"/>
    <property type="molecule type" value="Genomic_DNA"/>
</dbReference>
<keyword evidence="4" id="KW-1185">Reference proteome</keyword>
<feature type="region of interest" description="Disordered" evidence="1">
    <location>
        <begin position="116"/>
        <end position="152"/>
    </location>
</feature>
<feature type="compositionally biased region" description="Low complexity" evidence="1">
    <location>
        <begin position="38"/>
        <end position="47"/>
    </location>
</feature>
<name>A0AAV2SVG0_MEGNR</name>
<comment type="caution">
    <text evidence="3">The sequence shown here is derived from an EMBL/GenBank/DDBJ whole genome shotgun (WGS) entry which is preliminary data.</text>
</comment>
<dbReference type="AlphaFoldDB" id="A0AAV2SVG0"/>
<gene>
    <name evidence="3" type="ORF">MNOR_LOCUS41377</name>
</gene>
<feature type="region of interest" description="Disordered" evidence="1">
    <location>
        <begin position="74"/>
        <end position="101"/>
    </location>
</feature>
<dbReference type="InterPro" id="IPR001849">
    <property type="entry name" value="PH_domain"/>
</dbReference>
<dbReference type="Proteomes" id="UP001497623">
    <property type="component" value="Unassembled WGS sequence"/>
</dbReference>
<reference evidence="3 4" key="1">
    <citation type="submission" date="2024-05" db="EMBL/GenBank/DDBJ databases">
        <authorList>
            <person name="Wallberg A."/>
        </authorList>
    </citation>
    <scope>NUCLEOTIDE SEQUENCE [LARGE SCALE GENOMIC DNA]</scope>
</reference>
<protein>
    <recommendedName>
        <fullName evidence="2">PH domain-containing protein</fullName>
    </recommendedName>
</protein>
<evidence type="ECO:0000256" key="1">
    <source>
        <dbReference type="SAM" id="MobiDB-lite"/>
    </source>
</evidence>
<evidence type="ECO:0000259" key="2">
    <source>
        <dbReference type="PROSITE" id="PS50003"/>
    </source>
</evidence>
<feature type="compositionally biased region" description="Low complexity" evidence="1">
    <location>
        <begin position="121"/>
        <end position="148"/>
    </location>
</feature>
<proteinExistence type="predicted"/>
<dbReference type="PROSITE" id="PS50003">
    <property type="entry name" value="PH_DOMAIN"/>
    <property type="match status" value="1"/>
</dbReference>
<accession>A0AAV2SVG0</accession>
<evidence type="ECO:0000313" key="3">
    <source>
        <dbReference type="EMBL" id="CAL4248096.1"/>
    </source>
</evidence>
<sequence>RCGNEEFVLEAANAQGRLYWLQQLQTVRREFSQRRTATKTSASKATSNARPESGLLQRSNSSFYEYIPDPHKDLMTPVSRPSDPLRSSLLNKSPNSPLSEARSAISNFIPATHKKMFKQNSESPRSPVSPRSSRPLSISSLSPLTSPSEDLSFGRFGKKLRNSIRVRRSSSFDAKDVDYPESPTCRRCREISN</sequence>
<feature type="region of interest" description="Disordered" evidence="1">
    <location>
        <begin position="32"/>
        <end position="55"/>
    </location>
</feature>
<organism evidence="3 4">
    <name type="scientific">Meganyctiphanes norvegica</name>
    <name type="common">Northern krill</name>
    <name type="synonym">Thysanopoda norvegica</name>
    <dbReference type="NCBI Taxonomy" id="48144"/>
    <lineage>
        <taxon>Eukaryota</taxon>
        <taxon>Metazoa</taxon>
        <taxon>Ecdysozoa</taxon>
        <taxon>Arthropoda</taxon>
        <taxon>Crustacea</taxon>
        <taxon>Multicrustacea</taxon>
        <taxon>Malacostraca</taxon>
        <taxon>Eumalacostraca</taxon>
        <taxon>Eucarida</taxon>
        <taxon>Euphausiacea</taxon>
        <taxon>Euphausiidae</taxon>
        <taxon>Meganyctiphanes</taxon>
    </lineage>
</organism>
<feature type="non-terminal residue" evidence="3">
    <location>
        <position position="1"/>
    </location>
</feature>
<feature type="compositionally biased region" description="Low complexity" evidence="1">
    <location>
        <begin position="79"/>
        <end position="99"/>
    </location>
</feature>
<feature type="domain" description="PH" evidence="2">
    <location>
        <begin position="1"/>
        <end position="29"/>
    </location>
</feature>
<evidence type="ECO:0000313" key="4">
    <source>
        <dbReference type="Proteomes" id="UP001497623"/>
    </source>
</evidence>
<feature type="non-terminal residue" evidence="3">
    <location>
        <position position="193"/>
    </location>
</feature>